<dbReference type="EMBL" id="BEXD01000625">
    <property type="protein sequence ID" value="GBB88979.1"/>
    <property type="molecule type" value="Genomic_DNA"/>
</dbReference>
<dbReference type="Proteomes" id="UP000615446">
    <property type="component" value="Unassembled WGS sequence"/>
</dbReference>
<feature type="region of interest" description="Disordered" evidence="1">
    <location>
        <begin position="236"/>
        <end position="341"/>
    </location>
</feature>
<sequence>MTEVTTEATIDILQKQLKFCQQMLENMFSVRLSSLSPPSSSPSSFSPTSSSPTSPLPSSPSPFSPSSSSSSPFFPSSFSPSPLPLPSTSLIIVKPTKNYIPIEDILNLAKISKEQYNNMLTDIWFIMMSMKIDFNIPYKRQDITRISKIIEKFKRRNPNSQVGEGNWIIKELIKKHFHHRWDYNNRKNKNNKKGNEHHKQEKEQEHHEQEQEHHEEEQKHCEQEQECVKHREKECREKERREQVHRDKEQEQECHKKEHCEQEHREKERCEKEQYEQKQYQLQKRQREQKQSAKLKNSKKARLQKEYIEENKENNFIESETDAEGGSERARRKMKRINYKY</sequence>
<dbReference type="AlphaFoldDB" id="A0A2Z6QT35"/>
<feature type="compositionally biased region" description="Pro residues" evidence="1">
    <location>
        <begin position="54"/>
        <end position="63"/>
    </location>
</feature>
<reference evidence="3" key="2">
    <citation type="submission" date="2019-10" db="EMBL/GenBank/DDBJ databases">
        <title>Conservation and host-specific expression of non-tandemly repeated heterogenous ribosome RNA gene in arbuscular mycorrhizal fungi.</title>
        <authorList>
            <person name="Maeda T."/>
            <person name="Kobayashi Y."/>
            <person name="Nakagawa T."/>
            <person name="Ezawa T."/>
            <person name="Yamaguchi K."/>
            <person name="Bino T."/>
            <person name="Nishimoto Y."/>
            <person name="Shigenobu S."/>
            <person name="Kawaguchi M."/>
        </authorList>
    </citation>
    <scope>NUCLEOTIDE SEQUENCE</scope>
    <source>
        <strain evidence="3">HR1</strain>
    </source>
</reference>
<proteinExistence type="predicted"/>
<accession>A0A2Z6QT35</accession>
<feature type="region of interest" description="Disordered" evidence="1">
    <location>
        <begin position="180"/>
        <end position="223"/>
    </location>
</feature>
<organism evidence="2 4">
    <name type="scientific">Rhizophagus clarus</name>
    <dbReference type="NCBI Taxonomy" id="94130"/>
    <lineage>
        <taxon>Eukaryota</taxon>
        <taxon>Fungi</taxon>
        <taxon>Fungi incertae sedis</taxon>
        <taxon>Mucoromycota</taxon>
        <taxon>Glomeromycotina</taxon>
        <taxon>Glomeromycetes</taxon>
        <taxon>Glomerales</taxon>
        <taxon>Glomeraceae</taxon>
        <taxon>Rhizophagus</taxon>
    </lineage>
</organism>
<dbReference type="OrthoDB" id="2408453at2759"/>
<feature type="compositionally biased region" description="Basic and acidic residues" evidence="1">
    <location>
        <begin position="303"/>
        <end position="315"/>
    </location>
</feature>
<feature type="compositionally biased region" description="Low complexity" evidence="1">
    <location>
        <begin position="32"/>
        <end position="53"/>
    </location>
</feature>
<gene>
    <name evidence="3" type="ORF">RCL2_002940100</name>
    <name evidence="2" type="ORF">RclHR1_15600001</name>
</gene>
<feature type="region of interest" description="Disordered" evidence="1">
    <location>
        <begin position="32"/>
        <end position="63"/>
    </location>
</feature>
<evidence type="ECO:0000313" key="3">
    <source>
        <dbReference type="EMBL" id="GET03053.1"/>
    </source>
</evidence>
<keyword evidence="4" id="KW-1185">Reference proteome</keyword>
<reference evidence="2 4" key="1">
    <citation type="submission" date="2017-11" db="EMBL/GenBank/DDBJ databases">
        <title>The genome of Rhizophagus clarus HR1 reveals common genetic basis of auxotrophy among arbuscular mycorrhizal fungi.</title>
        <authorList>
            <person name="Kobayashi Y."/>
        </authorList>
    </citation>
    <scope>NUCLEOTIDE SEQUENCE [LARGE SCALE GENOMIC DNA]</scope>
    <source>
        <strain evidence="2 4">HR1</strain>
    </source>
</reference>
<feature type="compositionally biased region" description="Basic residues" evidence="1">
    <location>
        <begin position="330"/>
        <end position="341"/>
    </location>
</feature>
<evidence type="ECO:0000313" key="2">
    <source>
        <dbReference type="EMBL" id="GBB88979.1"/>
    </source>
</evidence>
<dbReference type="Proteomes" id="UP000247702">
    <property type="component" value="Unassembled WGS sequence"/>
</dbReference>
<evidence type="ECO:0000256" key="1">
    <source>
        <dbReference type="SAM" id="MobiDB-lite"/>
    </source>
</evidence>
<protein>
    <submittedName>
        <fullName evidence="2">Uncharacterized protein</fullName>
    </submittedName>
</protein>
<feature type="compositionally biased region" description="Basic and acidic residues" evidence="1">
    <location>
        <begin position="236"/>
        <end position="276"/>
    </location>
</feature>
<feature type="compositionally biased region" description="Basic and acidic residues" evidence="1">
    <location>
        <begin position="193"/>
        <end position="223"/>
    </location>
</feature>
<evidence type="ECO:0000313" key="4">
    <source>
        <dbReference type="Proteomes" id="UP000247702"/>
    </source>
</evidence>
<name>A0A2Z6QT35_9GLOM</name>
<dbReference type="EMBL" id="BLAL01000319">
    <property type="protein sequence ID" value="GET03053.1"/>
    <property type="molecule type" value="Genomic_DNA"/>
</dbReference>
<comment type="caution">
    <text evidence="2">The sequence shown here is derived from an EMBL/GenBank/DDBJ whole genome shotgun (WGS) entry which is preliminary data.</text>
</comment>